<evidence type="ECO:0000313" key="5">
    <source>
        <dbReference type="Proteomes" id="UP000268553"/>
    </source>
</evidence>
<evidence type="ECO:0000313" key="4">
    <source>
        <dbReference type="EMBL" id="RRQ51539.1"/>
    </source>
</evidence>
<keyword evidence="2" id="KW-0233">DNA recombination</keyword>
<dbReference type="SUPFAM" id="SSF56349">
    <property type="entry name" value="DNA breaking-rejoining enzymes"/>
    <property type="match status" value="1"/>
</dbReference>
<proteinExistence type="predicted"/>
<feature type="domain" description="Tyr recombinase" evidence="3">
    <location>
        <begin position="2"/>
        <end position="186"/>
    </location>
</feature>
<dbReference type="GO" id="GO:0006310">
    <property type="term" value="P:DNA recombination"/>
    <property type="evidence" value="ECO:0007669"/>
    <property type="project" value="UniProtKB-KW"/>
</dbReference>
<organism evidence="4 5">
    <name type="scientific">Sphingorhabdus wooponensis</name>
    <dbReference type="NCBI Taxonomy" id="940136"/>
    <lineage>
        <taxon>Bacteria</taxon>
        <taxon>Pseudomonadati</taxon>
        <taxon>Pseudomonadota</taxon>
        <taxon>Alphaproteobacteria</taxon>
        <taxon>Sphingomonadales</taxon>
        <taxon>Sphingomonadaceae</taxon>
        <taxon>Sphingorhabdus</taxon>
    </lineage>
</organism>
<dbReference type="RefSeq" id="WP_125229553.1">
    <property type="nucleotide sequence ID" value="NZ_RWJI01000001.1"/>
</dbReference>
<dbReference type="AlphaFoldDB" id="A0A426RRC8"/>
<dbReference type="OrthoDB" id="7615137at2"/>
<dbReference type="InterPro" id="IPR013762">
    <property type="entry name" value="Integrase-like_cat_sf"/>
</dbReference>
<dbReference type="PROSITE" id="PS51898">
    <property type="entry name" value="TYR_RECOMBINASE"/>
    <property type="match status" value="1"/>
</dbReference>
<dbReference type="Gene3D" id="1.10.443.10">
    <property type="entry name" value="Intergrase catalytic core"/>
    <property type="match status" value="1"/>
</dbReference>
<dbReference type="PANTHER" id="PTHR30349">
    <property type="entry name" value="PHAGE INTEGRASE-RELATED"/>
    <property type="match status" value="1"/>
</dbReference>
<evidence type="ECO:0000256" key="2">
    <source>
        <dbReference type="ARBA" id="ARBA00023172"/>
    </source>
</evidence>
<dbReference type="Pfam" id="PF00589">
    <property type="entry name" value="Phage_integrase"/>
    <property type="match status" value="1"/>
</dbReference>
<dbReference type="InterPro" id="IPR011010">
    <property type="entry name" value="DNA_brk_join_enz"/>
</dbReference>
<evidence type="ECO:0000259" key="3">
    <source>
        <dbReference type="PROSITE" id="PS51898"/>
    </source>
</evidence>
<dbReference type="EMBL" id="RWJI01000001">
    <property type="protein sequence ID" value="RRQ51539.1"/>
    <property type="molecule type" value="Genomic_DNA"/>
</dbReference>
<sequence>MAKAKVLTKDEIKRVMRIADTGNNGLRDRVALSLSILAGMRIGEIAALTIGDVRGIDDKSVEVINLSKHQTKGNRSRRVFISDELRKILNQYLAKISQLDESKAFIRSSRTGNHFSNISLSLRFKAIYAAAGIKTSSHSGRRTFAIRLNAAGIGMATIQQAMGHANIATTAGYCWVSDEQLANAVNVI</sequence>
<dbReference type="GO" id="GO:0015074">
    <property type="term" value="P:DNA integration"/>
    <property type="evidence" value="ECO:0007669"/>
    <property type="project" value="UniProtKB-KW"/>
</dbReference>
<dbReference type="CDD" id="cd00397">
    <property type="entry name" value="DNA_BRE_C"/>
    <property type="match status" value="1"/>
</dbReference>
<evidence type="ECO:0000256" key="1">
    <source>
        <dbReference type="ARBA" id="ARBA00022908"/>
    </source>
</evidence>
<comment type="caution">
    <text evidence="4">The sequence shown here is derived from an EMBL/GenBank/DDBJ whole genome shotgun (WGS) entry which is preliminary data.</text>
</comment>
<keyword evidence="5" id="KW-1185">Reference proteome</keyword>
<dbReference type="Proteomes" id="UP000268553">
    <property type="component" value="Unassembled WGS sequence"/>
</dbReference>
<dbReference type="InterPro" id="IPR050090">
    <property type="entry name" value="Tyrosine_recombinase_XerCD"/>
</dbReference>
<gene>
    <name evidence="4" type="ORF">D7D48_01165</name>
</gene>
<reference evidence="4 5" key="1">
    <citation type="submission" date="2018-12" db="EMBL/GenBank/DDBJ databases">
        <authorList>
            <person name="Kim S.-J."/>
            <person name="Jung G.-Y."/>
        </authorList>
    </citation>
    <scope>NUCLEOTIDE SEQUENCE [LARGE SCALE GENOMIC DNA]</scope>
    <source>
        <strain evidence="4 5">03SU3-P</strain>
    </source>
</reference>
<name>A0A426RRC8_9SPHN</name>
<dbReference type="GO" id="GO:0003677">
    <property type="term" value="F:DNA binding"/>
    <property type="evidence" value="ECO:0007669"/>
    <property type="project" value="InterPro"/>
</dbReference>
<keyword evidence="1" id="KW-0229">DNA integration</keyword>
<protein>
    <submittedName>
        <fullName evidence="4">Site-specific integrase</fullName>
    </submittedName>
</protein>
<dbReference type="InterPro" id="IPR002104">
    <property type="entry name" value="Integrase_catalytic"/>
</dbReference>
<accession>A0A426RRC8</accession>